<reference evidence="3" key="1">
    <citation type="submission" date="2016-11" db="EMBL/GenBank/DDBJ databases">
        <authorList>
            <person name="Varghese N."/>
            <person name="Submissions S."/>
        </authorList>
    </citation>
    <scope>NUCLEOTIDE SEQUENCE [LARGE SCALE GENOMIC DNA]</scope>
    <source>
        <strain evidence="3">DSM 6637</strain>
    </source>
</reference>
<dbReference type="AlphaFoldDB" id="A0A1M7DBM2"/>
<feature type="region of interest" description="Disordered" evidence="1">
    <location>
        <begin position="75"/>
        <end position="96"/>
    </location>
</feature>
<dbReference type="EMBL" id="FRCK01000001">
    <property type="protein sequence ID" value="SHL76828.1"/>
    <property type="molecule type" value="Genomic_DNA"/>
</dbReference>
<evidence type="ECO:0000313" key="3">
    <source>
        <dbReference type="Proteomes" id="UP000184444"/>
    </source>
</evidence>
<evidence type="ECO:0000313" key="2">
    <source>
        <dbReference type="EMBL" id="SHL76828.1"/>
    </source>
</evidence>
<feature type="region of interest" description="Disordered" evidence="1">
    <location>
        <begin position="247"/>
        <end position="269"/>
    </location>
</feature>
<organism evidence="2 3">
    <name type="scientific">Paracoccus solventivorans</name>
    <dbReference type="NCBI Taxonomy" id="53463"/>
    <lineage>
        <taxon>Bacteria</taxon>
        <taxon>Pseudomonadati</taxon>
        <taxon>Pseudomonadota</taxon>
        <taxon>Alphaproteobacteria</taxon>
        <taxon>Rhodobacterales</taxon>
        <taxon>Paracoccaceae</taxon>
        <taxon>Paracoccus</taxon>
    </lineage>
</organism>
<gene>
    <name evidence="2" type="ORF">SAMN05444389_101259</name>
</gene>
<evidence type="ECO:0000256" key="1">
    <source>
        <dbReference type="SAM" id="MobiDB-lite"/>
    </source>
</evidence>
<name>A0A1M7DBM2_9RHOB</name>
<sequence>MTSSPTASASGPRCPEHYVGSAFRLHGRGEGLLDPAHQRRKRPETARRSYCDPWSEWCSSASALPRRQVTWALANPAGPEPTMTRSKSGGEDAWKSKKERTGIWPITLQTKQKAIPHYPCVSRGERGSGNSDQFAALLTSSVGFMSGGSFQVRFIVGPFLEADSSRWLRKNPVAGHYRPRVETHELELGLDDRPAGALRRMTARARPTPIPIPMPTRSAIQSWKLRSRPTNGWIISMSPPKAAWTGIATSSRSGRNSATGNTSPAKAIA</sequence>
<accession>A0A1M7DBM2</accession>
<dbReference type="STRING" id="53463.SAMN05444389_101259"/>
<feature type="region of interest" description="Disordered" evidence="1">
    <location>
        <begin position="27"/>
        <end position="46"/>
    </location>
</feature>
<dbReference type="Proteomes" id="UP000184444">
    <property type="component" value="Unassembled WGS sequence"/>
</dbReference>
<protein>
    <submittedName>
        <fullName evidence="2">Uncharacterized protein</fullName>
    </submittedName>
</protein>
<proteinExistence type="predicted"/>
<keyword evidence="3" id="KW-1185">Reference proteome</keyword>